<name>A0A0W0F755_MONRR</name>
<dbReference type="Proteomes" id="UP000054988">
    <property type="component" value="Unassembled WGS sequence"/>
</dbReference>
<sequence length="226" mass="25176">MLNATFSFEMGTEQATKLLRFGHILPKDQVKRLKELLTSITVTVDERKAALYRALLAPIRRLPPEILIQIFLLTDATSDLGRKTRSDPLILGAVCAYWRTVSQDTPGLWGSFTLKISSGIYPEHVLQLLELDLARFRLPYSSRRAIPSMIFSWDVVSDGNHTSKEWLAPANRSLSRRNSSAPSWTTQIALTPFRFGCKAPGGSLVPYTQESVPGCLHVGAHPRSAE</sequence>
<dbReference type="InterPro" id="IPR001810">
    <property type="entry name" value="F-box_dom"/>
</dbReference>
<evidence type="ECO:0000313" key="2">
    <source>
        <dbReference type="EMBL" id="KTB32068.1"/>
    </source>
</evidence>
<accession>A0A0W0F755</accession>
<comment type="caution">
    <text evidence="2">The sequence shown here is derived from an EMBL/GenBank/DDBJ whole genome shotgun (WGS) entry which is preliminary data.</text>
</comment>
<reference evidence="2 3" key="1">
    <citation type="submission" date="2015-12" db="EMBL/GenBank/DDBJ databases">
        <title>Draft genome sequence of Moniliophthora roreri, the causal agent of frosty pod rot of cacao.</title>
        <authorList>
            <person name="Aime M.C."/>
            <person name="Diaz-Valderrama J.R."/>
            <person name="Kijpornyongpan T."/>
            <person name="Phillips-Mora W."/>
        </authorList>
    </citation>
    <scope>NUCLEOTIDE SEQUENCE [LARGE SCALE GENOMIC DNA]</scope>
    <source>
        <strain evidence="2 3">MCA 2952</strain>
    </source>
</reference>
<dbReference type="Gene3D" id="1.20.1280.50">
    <property type="match status" value="1"/>
</dbReference>
<evidence type="ECO:0000259" key="1">
    <source>
        <dbReference type="Pfam" id="PF12937"/>
    </source>
</evidence>
<dbReference type="Pfam" id="PF12937">
    <property type="entry name" value="F-box-like"/>
    <property type="match status" value="1"/>
</dbReference>
<protein>
    <recommendedName>
        <fullName evidence="1">F-box domain-containing protein</fullName>
    </recommendedName>
</protein>
<gene>
    <name evidence="2" type="ORF">WG66_15363</name>
</gene>
<feature type="domain" description="F-box" evidence="1">
    <location>
        <begin position="59"/>
        <end position="113"/>
    </location>
</feature>
<organism evidence="2 3">
    <name type="scientific">Moniliophthora roreri</name>
    <name type="common">Frosty pod rot fungus</name>
    <name type="synonym">Monilia roreri</name>
    <dbReference type="NCBI Taxonomy" id="221103"/>
    <lineage>
        <taxon>Eukaryota</taxon>
        <taxon>Fungi</taxon>
        <taxon>Dikarya</taxon>
        <taxon>Basidiomycota</taxon>
        <taxon>Agaricomycotina</taxon>
        <taxon>Agaricomycetes</taxon>
        <taxon>Agaricomycetidae</taxon>
        <taxon>Agaricales</taxon>
        <taxon>Marasmiineae</taxon>
        <taxon>Marasmiaceae</taxon>
        <taxon>Moniliophthora</taxon>
    </lineage>
</organism>
<evidence type="ECO:0000313" key="3">
    <source>
        <dbReference type="Proteomes" id="UP000054988"/>
    </source>
</evidence>
<dbReference type="AlphaFoldDB" id="A0A0W0F755"/>
<dbReference type="EMBL" id="LATX01002262">
    <property type="protein sequence ID" value="KTB32068.1"/>
    <property type="molecule type" value="Genomic_DNA"/>
</dbReference>
<proteinExistence type="predicted"/>
<dbReference type="InterPro" id="IPR036047">
    <property type="entry name" value="F-box-like_dom_sf"/>
</dbReference>
<dbReference type="SUPFAM" id="SSF81383">
    <property type="entry name" value="F-box domain"/>
    <property type="match status" value="1"/>
</dbReference>